<dbReference type="PANTHER" id="PTHR23517">
    <property type="entry name" value="RESISTANCE PROTEIN MDTM, PUTATIVE-RELATED-RELATED"/>
    <property type="match status" value="1"/>
</dbReference>
<reference evidence="10 11" key="2">
    <citation type="journal article" date="2016" name="Genome Announc.">
        <title>Complete Genome Sequence of a Strain of Azospirillum thiophilum Isolated from a Sulfide Spring.</title>
        <authorList>
            <person name="Fomenkov A."/>
            <person name="Vincze T."/>
            <person name="Grabovich M."/>
            <person name="Anton B.P."/>
            <person name="Dubinina G."/>
            <person name="Orlova M."/>
            <person name="Belousova E."/>
            <person name="Roberts R.J."/>
        </authorList>
    </citation>
    <scope>NUCLEOTIDE SEQUENCE [LARGE SCALE GENOMIC DNA]</scope>
    <source>
        <strain evidence="10 11">BV-S</strain>
    </source>
</reference>
<dbReference type="InterPro" id="IPR050171">
    <property type="entry name" value="MFS_Transporters"/>
</dbReference>
<evidence type="ECO:0000256" key="3">
    <source>
        <dbReference type="ARBA" id="ARBA00022475"/>
    </source>
</evidence>
<dbReference type="Gene3D" id="1.20.1250.20">
    <property type="entry name" value="MFS general substrate transporter like domains"/>
    <property type="match status" value="1"/>
</dbReference>
<dbReference type="InterPro" id="IPR036259">
    <property type="entry name" value="MFS_trans_sf"/>
</dbReference>
<feature type="transmembrane region" description="Helical" evidence="8">
    <location>
        <begin position="86"/>
        <end position="107"/>
    </location>
</feature>
<sequence>MSDTVASRSPAGHAAVLPRLLPLVAIVFLGFSAIGLPLAVLPLHVHGTLGWGAAMVGAVVGLQSLATVLTRRHAGVLCDTRGPKRAVLGGLAASALAGVCYALSLAITDPALGLAAILLGRLVLGFGESLFLTGALSWAITVVGPHNAGKVMAWNGIAMYGAMAAGAPVGLALLQAGGFGAVAVAATLAPLAGLLVAALVPAVPVPGGVRMPFTAVIGRVMRPGFGLALGSVGFAVLASFAPLLFAARGWPGAWAALTAFGGAYILARLVAGGLPDRLGGRRVAVLSLTVEAAGQLLIWSASSPALAVAGAAVTGLGFSLVFPALGVEAVKRVPPQSRGAALGAYVAFFDLSLALSAPAAGLLVAEGSYAPVFLAGAVAAGLSLLLTATGRDAPAPQA</sequence>
<feature type="transmembrane region" description="Helical" evidence="8">
    <location>
        <begin position="342"/>
        <end position="363"/>
    </location>
</feature>
<dbReference type="InterPro" id="IPR011701">
    <property type="entry name" value="MFS"/>
</dbReference>
<dbReference type="Proteomes" id="UP000069935">
    <property type="component" value="Chromosome 1"/>
</dbReference>
<dbReference type="SUPFAM" id="SSF103473">
    <property type="entry name" value="MFS general substrate transporter"/>
    <property type="match status" value="1"/>
</dbReference>
<organism evidence="10 11">
    <name type="scientific">Azospirillum thiophilum</name>
    <dbReference type="NCBI Taxonomy" id="528244"/>
    <lineage>
        <taxon>Bacteria</taxon>
        <taxon>Pseudomonadati</taxon>
        <taxon>Pseudomonadota</taxon>
        <taxon>Alphaproteobacteria</taxon>
        <taxon>Rhodospirillales</taxon>
        <taxon>Azospirillaceae</taxon>
        <taxon>Azospirillum</taxon>
    </lineage>
</organism>
<feature type="transmembrane region" description="Helical" evidence="8">
    <location>
        <begin position="253"/>
        <end position="271"/>
    </location>
</feature>
<evidence type="ECO:0000256" key="8">
    <source>
        <dbReference type="HAMAP-Rule" id="MF_02091"/>
    </source>
</evidence>
<dbReference type="GO" id="GO:0005886">
    <property type="term" value="C:plasma membrane"/>
    <property type="evidence" value="ECO:0007669"/>
    <property type="project" value="UniProtKB-SubCell"/>
</dbReference>
<dbReference type="GO" id="GO:0022857">
    <property type="term" value="F:transmembrane transporter activity"/>
    <property type="evidence" value="ECO:0007669"/>
    <property type="project" value="UniProtKB-UniRule"/>
</dbReference>
<dbReference type="PROSITE" id="PS50850">
    <property type="entry name" value="MFS"/>
    <property type="match status" value="1"/>
</dbReference>
<gene>
    <name evidence="10" type="ORF">AL072_05790</name>
</gene>
<feature type="transmembrane region" description="Helical" evidence="8">
    <location>
        <begin position="224"/>
        <end position="247"/>
    </location>
</feature>
<keyword evidence="6 8" id="KW-1133">Transmembrane helix</keyword>
<proteinExistence type="inferred from homology"/>
<feature type="transmembrane region" description="Helical" evidence="8">
    <location>
        <begin position="49"/>
        <end position="70"/>
    </location>
</feature>
<evidence type="ECO:0000256" key="5">
    <source>
        <dbReference type="ARBA" id="ARBA00022692"/>
    </source>
</evidence>
<keyword evidence="7 8" id="KW-0472">Membrane</keyword>
<reference evidence="11" key="1">
    <citation type="submission" date="2015-08" db="EMBL/GenBank/DDBJ databases">
        <title>Complete Genome Sequence of Azospirillum thiophilum BV-S.</title>
        <authorList>
            <person name="Fomenkov A."/>
            <person name="Vincze T."/>
            <person name="Grabovich M."/>
            <person name="Dubinina G."/>
            <person name="Orlova M."/>
            <person name="Belousova E."/>
            <person name="Roberts R.J."/>
        </authorList>
    </citation>
    <scope>NUCLEOTIDE SEQUENCE [LARGE SCALE GENOMIC DNA]</scope>
    <source>
        <strain evidence="11">BV-S</strain>
    </source>
</reference>
<evidence type="ECO:0000313" key="11">
    <source>
        <dbReference type="Proteomes" id="UP000069935"/>
    </source>
</evidence>
<evidence type="ECO:0000256" key="7">
    <source>
        <dbReference type="ARBA" id="ARBA00023136"/>
    </source>
</evidence>
<evidence type="ECO:0000256" key="6">
    <source>
        <dbReference type="ARBA" id="ARBA00022989"/>
    </source>
</evidence>
<dbReference type="EMBL" id="CP012401">
    <property type="protein sequence ID" value="ALG70502.1"/>
    <property type="molecule type" value="Genomic_DNA"/>
</dbReference>
<dbReference type="InterPro" id="IPR020846">
    <property type="entry name" value="MFS_dom"/>
</dbReference>
<keyword evidence="5 8" id="KW-0812">Transmembrane</keyword>
<dbReference type="NCBIfam" id="NF009048">
    <property type="entry name" value="PRK12382.1"/>
    <property type="match status" value="1"/>
</dbReference>
<dbReference type="RefSeq" id="WP_045581133.1">
    <property type="nucleotide sequence ID" value="NZ_CP012401.1"/>
</dbReference>
<keyword evidence="2 8" id="KW-0813">Transport</keyword>
<feature type="transmembrane region" description="Helical" evidence="8">
    <location>
        <begin position="113"/>
        <end position="140"/>
    </location>
</feature>
<feature type="transmembrane region" description="Helical" evidence="8">
    <location>
        <begin position="369"/>
        <end position="388"/>
    </location>
</feature>
<dbReference type="PANTHER" id="PTHR23517:SF1">
    <property type="match status" value="1"/>
</dbReference>
<name>A0AAC8VWA5_9PROT</name>
<dbReference type="InterPro" id="IPR037541">
    <property type="entry name" value="MFS_YfcJ"/>
</dbReference>
<dbReference type="Pfam" id="PF07690">
    <property type="entry name" value="MFS_1"/>
    <property type="match status" value="1"/>
</dbReference>
<feature type="transmembrane region" description="Helical" evidence="8">
    <location>
        <begin position="179"/>
        <end position="203"/>
    </location>
</feature>
<keyword evidence="3 8" id="KW-1003">Cell membrane</keyword>
<evidence type="ECO:0000256" key="1">
    <source>
        <dbReference type="ARBA" id="ARBA00004651"/>
    </source>
</evidence>
<comment type="caution">
    <text evidence="8">Lacks conserved residue(s) required for the propagation of feature annotation.</text>
</comment>
<comment type="subcellular location">
    <subcellularLocation>
        <location evidence="8">Cell inner membrane</location>
        <topology evidence="8">Multi-pass membrane protein</topology>
    </subcellularLocation>
    <subcellularLocation>
        <location evidence="1">Cell membrane</location>
        <topology evidence="1">Multi-pass membrane protein</topology>
    </subcellularLocation>
</comment>
<protein>
    <recommendedName>
        <fullName evidence="8">Uncharacterized MFS-type transporter AL072_05790</fullName>
    </recommendedName>
</protein>
<evidence type="ECO:0000259" key="9">
    <source>
        <dbReference type="PROSITE" id="PS50850"/>
    </source>
</evidence>
<feature type="transmembrane region" description="Helical" evidence="8">
    <location>
        <begin position="307"/>
        <end position="330"/>
    </location>
</feature>
<evidence type="ECO:0000256" key="4">
    <source>
        <dbReference type="ARBA" id="ARBA00022519"/>
    </source>
</evidence>
<comment type="similarity">
    <text evidence="8">Belongs to the major facilitator superfamily. YfcJ family.</text>
</comment>
<evidence type="ECO:0000256" key="2">
    <source>
        <dbReference type="ARBA" id="ARBA00022448"/>
    </source>
</evidence>
<accession>A0AAC8VWA5</accession>
<evidence type="ECO:0000313" key="10">
    <source>
        <dbReference type="EMBL" id="ALG70502.1"/>
    </source>
</evidence>
<dbReference type="HAMAP" id="MF_02091">
    <property type="entry name" value="MFS_YfcJ"/>
    <property type="match status" value="1"/>
</dbReference>
<dbReference type="NCBIfam" id="NF003477">
    <property type="entry name" value="PRK05122.1"/>
    <property type="match status" value="1"/>
</dbReference>
<feature type="transmembrane region" description="Helical" evidence="8">
    <location>
        <begin position="20"/>
        <end position="43"/>
    </location>
</feature>
<dbReference type="KEGG" id="ati:AL072_05790"/>
<dbReference type="AlphaFoldDB" id="A0AAC8VWA5"/>
<keyword evidence="11" id="KW-1185">Reference proteome</keyword>
<dbReference type="CDD" id="cd17489">
    <property type="entry name" value="MFS_YfcJ_like"/>
    <property type="match status" value="1"/>
</dbReference>
<feature type="domain" description="Major facilitator superfamily (MFS) profile" evidence="9">
    <location>
        <begin position="182"/>
        <end position="398"/>
    </location>
</feature>
<feature type="transmembrane region" description="Helical" evidence="8">
    <location>
        <begin position="152"/>
        <end position="173"/>
    </location>
</feature>
<keyword evidence="4 8" id="KW-0997">Cell inner membrane</keyword>